<gene>
    <name evidence="6" type="ORF">BLS_009744</name>
</gene>
<keyword evidence="3" id="KW-0813">Transport</keyword>
<dbReference type="Proteomes" id="UP000433883">
    <property type="component" value="Unassembled WGS sequence"/>
</dbReference>
<dbReference type="SUPFAM" id="SSF48371">
    <property type="entry name" value="ARM repeat"/>
    <property type="match status" value="1"/>
</dbReference>
<dbReference type="Gene3D" id="1.25.10.10">
    <property type="entry name" value="Leucine-rich Repeat Variant"/>
    <property type="match status" value="1"/>
</dbReference>
<sequence>MSFKEAQPVMPPSSLEEVEQLVLRLYSPGEAQRVQQIERQLRDLQHSPEGWKMADFLLDRPTSQVRYFGALTFQINLNTKGSRATLDDGGLVSLGTRLIQGIITELNRGEGPLVLRKLCSTFAVYCVLDRPDHAEFCVKQLVLSLLQGTPVSDANTQSSTYPLSTLASNLNNDQISACLIFLSSLKEEPSAKIAGDTAQTTARVIDRMKTNLQDAMTIFSECFSIAGQQRLGEDGTSTRIQAFATYSDWVFFAQKAWQGSEESLGPLRELLGPALAWLPTLSADDASETIQVFTDLLSSFGMFFRADHLGTLLQIITSPWGMNQIHTALQDPEDVSCFVALVLAFADVTMEDLLTKPNSPLTTQTMSMIHSLTTCKGIAAIEDKCVVDSLEFWHAYVENVVDAQFEDDGPKPWIGHAQAHIAKACQELWVKIQWPPAEVYQALDQDRQKEFRQFRADVSDLLASAYPVLRSELSKAIVHGCLDALNRQSWLEVEAFLYSMNAISISEKATEHLILTELFGSDLYTHLQNPNLMIPAHTRRTAVDLLGEYAKFFERQQAYLPPALEFLFASLPNTALAQRSAKSIASLCSSCRSSLTDKLVPFIESYQKFLSLPTATQYTKERVLGGIAAIIQALSDQDEQADQLSMLLDFVQDDIRVAMGRFSALQLEEAQVEVATAMSCLVGIAKGLEEPSDNPNTNGKRADFWITGPGGTVQEQICETIRMAMHIFAKSPVPLELHGDVIESICAVFKSGFSEAVPGPFVLPPRVTVEFFATVSAQTPRLEVILNMLCAFLRSHSTPTSPLINTEVSQLLQRLITVIRAIQDPRDEAEISSGLIEVLTRFMPKYTDVLLETPSQEDLSYLLTFTMQCLIVPEYLPKRKAAEFWAVLIALPKTTSPHLDEVITYFGPTLAHNLINQVSGNATRTDLDWFTEPLRSFIRRDVQTKKWIEAALTAADFPAPNVGMDVRRKFLKALSVGNSLVVTRRVVLGYWNECKGLAGTGYAP</sequence>
<evidence type="ECO:0000256" key="3">
    <source>
        <dbReference type="ARBA" id="ARBA00022448"/>
    </source>
</evidence>
<comment type="caution">
    <text evidence="6">The sequence shown here is derived from an EMBL/GenBank/DDBJ whole genome shotgun (WGS) entry which is preliminary data.</text>
</comment>
<keyword evidence="5" id="KW-0539">Nucleus</keyword>
<dbReference type="PANTHER" id="PTHR12363">
    <property type="entry name" value="TRANSPORTIN 3 AND IMPORTIN 13"/>
    <property type="match status" value="1"/>
</dbReference>
<evidence type="ECO:0000256" key="4">
    <source>
        <dbReference type="ARBA" id="ARBA00022927"/>
    </source>
</evidence>
<evidence type="ECO:0000313" key="6">
    <source>
        <dbReference type="EMBL" id="KAE9963050.1"/>
    </source>
</evidence>
<comment type="similarity">
    <text evidence="2">Belongs to the importin beta family.</text>
</comment>
<dbReference type="AlphaFoldDB" id="A0A8H3U4F3"/>
<comment type="subcellular location">
    <subcellularLocation>
        <location evidence="1">Nucleus</location>
    </subcellularLocation>
</comment>
<name>A0A8H3U4F3_VENIN</name>
<proteinExistence type="inferred from homology"/>
<dbReference type="InterPro" id="IPR011989">
    <property type="entry name" value="ARM-like"/>
</dbReference>
<dbReference type="EMBL" id="WNWQ01000913">
    <property type="protein sequence ID" value="KAE9963050.1"/>
    <property type="molecule type" value="Genomic_DNA"/>
</dbReference>
<dbReference type="InterPro" id="IPR057942">
    <property type="entry name" value="TPR_TNPO3_IPO13_3rd"/>
</dbReference>
<dbReference type="PANTHER" id="PTHR12363:SF33">
    <property type="entry name" value="IMPORTIN-13"/>
    <property type="match status" value="1"/>
</dbReference>
<dbReference type="GO" id="GO:0005737">
    <property type="term" value="C:cytoplasm"/>
    <property type="evidence" value="ECO:0007669"/>
    <property type="project" value="TreeGrafter"/>
</dbReference>
<evidence type="ECO:0000256" key="5">
    <source>
        <dbReference type="ARBA" id="ARBA00023242"/>
    </source>
</evidence>
<reference evidence="6 7" key="1">
    <citation type="submission" date="2019-11" db="EMBL/GenBank/DDBJ databases">
        <title>Venturia inaequalis Genome Resource.</title>
        <authorList>
            <person name="Lichtner F.J."/>
        </authorList>
    </citation>
    <scope>NUCLEOTIDE SEQUENCE [LARGE SCALE GENOMIC DNA]</scope>
    <source>
        <strain evidence="6">Bline_iso_100314</strain>
    </source>
</reference>
<keyword evidence="4" id="KW-0653">Protein transport</keyword>
<evidence type="ECO:0000256" key="2">
    <source>
        <dbReference type="ARBA" id="ARBA00007991"/>
    </source>
</evidence>
<dbReference type="GO" id="GO:0005634">
    <property type="term" value="C:nucleus"/>
    <property type="evidence" value="ECO:0007669"/>
    <property type="project" value="UniProtKB-SubCell"/>
</dbReference>
<evidence type="ECO:0000256" key="1">
    <source>
        <dbReference type="ARBA" id="ARBA00004123"/>
    </source>
</evidence>
<organism evidence="6 7">
    <name type="scientific">Venturia inaequalis</name>
    <name type="common">Apple scab fungus</name>
    <dbReference type="NCBI Taxonomy" id="5025"/>
    <lineage>
        <taxon>Eukaryota</taxon>
        <taxon>Fungi</taxon>
        <taxon>Dikarya</taxon>
        <taxon>Ascomycota</taxon>
        <taxon>Pezizomycotina</taxon>
        <taxon>Dothideomycetes</taxon>
        <taxon>Pleosporomycetidae</taxon>
        <taxon>Venturiales</taxon>
        <taxon>Venturiaceae</taxon>
        <taxon>Venturia</taxon>
    </lineage>
</organism>
<dbReference type="Pfam" id="PF24140">
    <property type="entry name" value="TPR_TNPO3_IPO13_3rd"/>
    <property type="match status" value="1"/>
</dbReference>
<dbReference type="GO" id="GO:0006606">
    <property type="term" value="P:protein import into nucleus"/>
    <property type="evidence" value="ECO:0007669"/>
    <property type="project" value="TreeGrafter"/>
</dbReference>
<evidence type="ECO:0000313" key="7">
    <source>
        <dbReference type="Proteomes" id="UP000433883"/>
    </source>
</evidence>
<protein>
    <recommendedName>
        <fullName evidence="8">ARM repeat-containing protein</fullName>
    </recommendedName>
</protein>
<dbReference type="InterPro" id="IPR051345">
    <property type="entry name" value="Importin_beta-like_NTR"/>
</dbReference>
<evidence type="ECO:0008006" key="8">
    <source>
        <dbReference type="Google" id="ProtNLM"/>
    </source>
</evidence>
<dbReference type="InterPro" id="IPR016024">
    <property type="entry name" value="ARM-type_fold"/>
</dbReference>
<accession>A0A8H3U4F3</accession>